<dbReference type="InterPro" id="IPR013083">
    <property type="entry name" value="Znf_RING/FYVE/PHD"/>
</dbReference>
<dbReference type="Gene3D" id="3.30.40.10">
    <property type="entry name" value="Zinc/RING finger domain, C3HC4 (zinc finger)"/>
    <property type="match status" value="1"/>
</dbReference>
<dbReference type="Pfam" id="PF25298">
    <property type="entry name" value="Baculo_FP_2nd"/>
    <property type="match status" value="1"/>
</dbReference>
<protein>
    <recommendedName>
        <fullName evidence="1">FP protein C-terminal domain-containing protein</fullName>
    </recommendedName>
</protein>
<organism evidence="2 3">
    <name type="scientific">Dryococelus australis</name>
    <dbReference type="NCBI Taxonomy" id="614101"/>
    <lineage>
        <taxon>Eukaryota</taxon>
        <taxon>Metazoa</taxon>
        <taxon>Ecdysozoa</taxon>
        <taxon>Arthropoda</taxon>
        <taxon>Hexapoda</taxon>
        <taxon>Insecta</taxon>
        <taxon>Pterygota</taxon>
        <taxon>Neoptera</taxon>
        <taxon>Polyneoptera</taxon>
        <taxon>Phasmatodea</taxon>
        <taxon>Verophasmatodea</taxon>
        <taxon>Anareolatae</taxon>
        <taxon>Phasmatidae</taxon>
        <taxon>Eurycanthinae</taxon>
        <taxon>Dryococelus</taxon>
    </lineage>
</organism>
<evidence type="ECO:0000259" key="1">
    <source>
        <dbReference type="Pfam" id="PF25298"/>
    </source>
</evidence>
<evidence type="ECO:0000313" key="2">
    <source>
        <dbReference type="EMBL" id="KAJ8868131.1"/>
    </source>
</evidence>
<evidence type="ECO:0000313" key="3">
    <source>
        <dbReference type="Proteomes" id="UP001159363"/>
    </source>
</evidence>
<proteinExistence type="predicted"/>
<dbReference type="Proteomes" id="UP001159363">
    <property type="component" value="Chromosome 14"/>
</dbReference>
<keyword evidence="3" id="KW-1185">Reference proteome</keyword>
<sequence>MAAKANAQFCAPCDKMVNECEEVIQSDSKCLRWYHKKCAKLSNIHFQECVADKKKTWACGSDECALLAIKELLRKDLEDIKQSMSFINKSFEDLKTIRSQMQNSIDNVTKLAATLTEVVNITNKEQAQIKEELSDMRQYTRSNNIEIHGIQEEKSGNIYDIVCKIANTLKVGLTLDSIHDQSLYKRATDLRQISYKFVWTHYCKVFVKKDKSSCVIYIKNEDVLSKKPASCPTRTVKFCFHINIQVRYRENLQYPRWLVS</sequence>
<feature type="domain" description="FP protein C-terminal" evidence="1">
    <location>
        <begin position="183"/>
        <end position="226"/>
    </location>
</feature>
<gene>
    <name evidence="2" type="ORF">PR048_031940</name>
</gene>
<accession>A0ABQ9G6Q0</accession>
<dbReference type="InterPro" id="IPR057251">
    <property type="entry name" value="FP_C"/>
</dbReference>
<name>A0ABQ9G6Q0_9NEOP</name>
<comment type="caution">
    <text evidence="2">The sequence shown here is derived from an EMBL/GenBank/DDBJ whole genome shotgun (WGS) entry which is preliminary data.</text>
</comment>
<reference evidence="2 3" key="1">
    <citation type="submission" date="2023-02" db="EMBL/GenBank/DDBJ databases">
        <title>LHISI_Scaffold_Assembly.</title>
        <authorList>
            <person name="Stuart O.P."/>
            <person name="Cleave R."/>
            <person name="Magrath M.J.L."/>
            <person name="Mikheyev A.S."/>
        </authorList>
    </citation>
    <scope>NUCLEOTIDE SEQUENCE [LARGE SCALE GENOMIC DNA]</scope>
    <source>
        <strain evidence="2">Daus_M_001</strain>
        <tissue evidence="2">Leg muscle</tissue>
    </source>
</reference>
<dbReference type="EMBL" id="JARBHB010000015">
    <property type="protein sequence ID" value="KAJ8868131.1"/>
    <property type="molecule type" value="Genomic_DNA"/>
</dbReference>